<sequence length="223" mass="25422">MAQRALNQDAITCSICLDLLKDPVTVPCGHSYCMDCIQTHWDQQVRFSCPQCRESFTPRPILVKSTVLADLVEELKRTGLTAPPSDRCYAGPGDVSCDLCSGRKLKAVKSCLQCLVSYCESHLQPHHEVAMLQKHQLVAPSDKLQENLCSQHNKLMEIFCRTDEQVICCLCYMDQHKGHDTVSSATEGAQRQEELQTRRILLLQKHTVRDRTWFKSYLEDSMY</sequence>
<keyword evidence="8" id="KW-1185">Reference proteome</keyword>
<protein>
    <submittedName>
        <fullName evidence="7">Uncharacterized protein</fullName>
    </submittedName>
</protein>
<evidence type="ECO:0000256" key="1">
    <source>
        <dbReference type="ARBA" id="ARBA00022723"/>
    </source>
</evidence>
<dbReference type="Proteomes" id="UP000694523">
    <property type="component" value="Unplaced"/>
</dbReference>
<accession>A0A8C6ULT1</accession>
<keyword evidence="1" id="KW-0479">Metal-binding</keyword>
<evidence type="ECO:0000256" key="2">
    <source>
        <dbReference type="ARBA" id="ARBA00022771"/>
    </source>
</evidence>
<feature type="domain" description="RING-type" evidence="5">
    <location>
        <begin position="13"/>
        <end position="53"/>
    </location>
</feature>
<dbReference type="GO" id="GO:0008270">
    <property type="term" value="F:zinc ion binding"/>
    <property type="evidence" value="ECO:0007669"/>
    <property type="project" value="UniProtKB-KW"/>
</dbReference>
<evidence type="ECO:0000313" key="8">
    <source>
        <dbReference type="Proteomes" id="UP000694523"/>
    </source>
</evidence>
<dbReference type="AlphaFoldDB" id="A0A8C6ULT1"/>
<dbReference type="PANTHER" id="PTHR25465:SF5">
    <property type="entry name" value="E3 UBIQUITIN_ISG15 LIGASE TRIM25-RELATED"/>
    <property type="match status" value="1"/>
</dbReference>
<evidence type="ECO:0000256" key="4">
    <source>
        <dbReference type="PROSITE-ProRule" id="PRU00024"/>
    </source>
</evidence>
<evidence type="ECO:0000259" key="6">
    <source>
        <dbReference type="PROSITE" id="PS50119"/>
    </source>
</evidence>
<dbReference type="Gene3D" id="3.30.40.10">
    <property type="entry name" value="Zinc/RING finger domain, C3HC4 (zinc finger)"/>
    <property type="match status" value="1"/>
</dbReference>
<dbReference type="Pfam" id="PF00643">
    <property type="entry name" value="zf-B_box"/>
    <property type="match status" value="1"/>
</dbReference>
<dbReference type="InterPro" id="IPR001841">
    <property type="entry name" value="Znf_RING"/>
</dbReference>
<dbReference type="Pfam" id="PF15227">
    <property type="entry name" value="zf-C3HC4_4"/>
    <property type="match status" value="1"/>
</dbReference>
<proteinExistence type="predicted"/>
<dbReference type="Gene3D" id="4.10.830.40">
    <property type="match status" value="1"/>
</dbReference>
<reference evidence="7" key="1">
    <citation type="submission" date="2025-08" db="UniProtKB">
        <authorList>
            <consortium name="Ensembl"/>
        </authorList>
    </citation>
    <scope>IDENTIFICATION</scope>
</reference>
<keyword evidence="3" id="KW-0862">Zinc</keyword>
<dbReference type="SMART" id="SM00184">
    <property type="entry name" value="RING"/>
    <property type="match status" value="1"/>
</dbReference>
<dbReference type="InterPro" id="IPR000315">
    <property type="entry name" value="Znf_B-box"/>
</dbReference>
<dbReference type="InterPro" id="IPR013083">
    <property type="entry name" value="Znf_RING/FYVE/PHD"/>
</dbReference>
<evidence type="ECO:0000256" key="3">
    <source>
        <dbReference type="ARBA" id="ARBA00022833"/>
    </source>
</evidence>
<dbReference type="Gene3D" id="3.30.160.60">
    <property type="entry name" value="Classic Zinc Finger"/>
    <property type="match status" value="1"/>
</dbReference>
<dbReference type="PROSITE" id="PS50119">
    <property type="entry name" value="ZF_BBOX"/>
    <property type="match status" value="1"/>
</dbReference>
<dbReference type="SUPFAM" id="SSF57850">
    <property type="entry name" value="RING/U-box"/>
    <property type="match status" value="1"/>
</dbReference>
<dbReference type="InterPro" id="IPR051051">
    <property type="entry name" value="E3_ubiq-ligase_TRIM/RNF"/>
</dbReference>
<dbReference type="Ensembl" id="ENSNMLT00000042564.1">
    <property type="protein sequence ID" value="ENSNMLP00000038235.1"/>
    <property type="gene ID" value="ENSNMLG00000023612.1"/>
</dbReference>
<feature type="domain" description="B box-type" evidence="6">
    <location>
        <begin position="144"/>
        <end position="184"/>
    </location>
</feature>
<reference evidence="7" key="2">
    <citation type="submission" date="2025-09" db="UniProtKB">
        <authorList>
            <consortium name="Ensembl"/>
        </authorList>
    </citation>
    <scope>IDENTIFICATION</scope>
</reference>
<dbReference type="PROSITE" id="PS50089">
    <property type="entry name" value="ZF_RING_2"/>
    <property type="match status" value="1"/>
</dbReference>
<keyword evidence="2 4" id="KW-0863">Zinc-finger</keyword>
<dbReference type="PANTHER" id="PTHR25465">
    <property type="entry name" value="B-BOX DOMAIN CONTAINING"/>
    <property type="match status" value="1"/>
</dbReference>
<name>A0A8C6ULT1_9GOBI</name>
<evidence type="ECO:0000259" key="5">
    <source>
        <dbReference type="PROSITE" id="PS50089"/>
    </source>
</evidence>
<dbReference type="InterPro" id="IPR017907">
    <property type="entry name" value="Znf_RING_CS"/>
</dbReference>
<evidence type="ECO:0000313" key="7">
    <source>
        <dbReference type="Ensembl" id="ENSNMLP00000038235.1"/>
    </source>
</evidence>
<dbReference type="SUPFAM" id="SSF57845">
    <property type="entry name" value="B-box zinc-binding domain"/>
    <property type="match status" value="1"/>
</dbReference>
<dbReference type="PROSITE" id="PS00518">
    <property type="entry name" value="ZF_RING_1"/>
    <property type="match status" value="1"/>
</dbReference>
<dbReference type="SMART" id="SM00336">
    <property type="entry name" value="BBOX"/>
    <property type="match status" value="1"/>
</dbReference>
<dbReference type="CDD" id="cd19769">
    <property type="entry name" value="Bbox2_TRIM16-like"/>
    <property type="match status" value="1"/>
</dbReference>
<organism evidence="7 8">
    <name type="scientific">Neogobius melanostomus</name>
    <name type="common">round goby</name>
    <dbReference type="NCBI Taxonomy" id="47308"/>
    <lineage>
        <taxon>Eukaryota</taxon>
        <taxon>Metazoa</taxon>
        <taxon>Chordata</taxon>
        <taxon>Craniata</taxon>
        <taxon>Vertebrata</taxon>
        <taxon>Euteleostomi</taxon>
        <taxon>Actinopterygii</taxon>
        <taxon>Neopterygii</taxon>
        <taxon>Teleostei</taxon>
        <taxon>Neoteleostei</taxon>
        <taxon>Acanthomorphata</taxon>
        <taxon>Gobiaria</taxon>
        <taxon>Gobiiformes</taxon>
        <taxon>Gobioidei</taxon>
        <taxon>Gobiidae</taxon>
        <taxon>Benthophilinae</taxon>
        <taxon>Neogobiini</taxon>
        <taxon>Neogobius</taxon>
    </lineage>
</organism>